<evidence type="ECO:0000256" key="1">
    <source>
        <dbReference type="ARBA" id="ARBA00004123"/>
    </source>
</evidence>
<evidence type="ECO:0000256" key="5">
    <source>
        <dbReference type="ARBA" id="ARBA00023242"/>
    </source>
</evidence>
<proteinExistence type="predicted"/>
<comment type="subcellular location">
    <subcellularLocation>
        <location evidence="1">Nucleus</location>
    </subcellularLocation>
</comment>
<feature type="region of interest" description="Disordered" evidence="6">
    <location>
        <begin position="180"/>
        <end position="200"/>
    </location>
</feature>
<organism evidence="8 9">
    <name type="scientific">Erythroxylum novogranatense</name>
    <dbReference type="NCBI Taxonomy" id="1862640"/>
    <lineage>
        <taxon>Eukaryota</taxon>
        <taxon>Viridiplantae</taxon>
        <taxon>Streptophyta</taxon>
        <taxon>Embryophyta</taxon>
        <taxon>Tracheophyta</taxon>
        <taxon>Spermatophyta</taxon>
        <taxon>Magnoliopsida</taxon>
        <taxon>eudicotyledons</taxon>
        <taxon>Gunneridae</taxon>
        <taxon>Pentapetalae</taxon>
        <taxon>rosids</taxon>
        <taxon>fabids</taxon>
        <taxon>Malpighiales</taxon>
        <taxon>Erythroxylaceae</taxon>
        <taxon>Erythroxylum</taxon>
    </lineage>
</organism>
<feature type="compositionally biased region" description="Basic and acidic residues" evidence="6">
    <location>
        <begin position="238"/>
        <end position="247"/>
    </location>
</feature>
<gene>
    <name evidence="8" type="ORF">K2173_023805</name>
</gene>
<dbReference type="Proteomes" id="UP001159364">
    <property type="component" value="Linkage Group LG05"/>
</dbReference>
<evidence type="ECO:0000256" key="3">
    <source>
        <dbReference type="ARBA" id="ARBA00023125"/>
    </source>
</evidence>
<dbReference type="AlphaFoldDB" id="A0AAV8TIH5"/>
<name>A0AAV8TIH5_9ROSI</name>
<dbReference type="PROSITE" id="PS50811">
    <property type="entry name" value="WRKY"/>
    <property type="match status" value="1"/>
</dbReference>
<evidence type="ECO:0000313" key="8">
    <source>
        <dbReference type="EMBL" id="KAJ8766558.1"/>
    </source>
</evidence>
<dbReference type="SUPFAM" id="SSF118290">
    <property type="entry name" value="WRKY DNA-binding domain"/>
    <property type="match status" value="1"/>
</dbReference>
<dbReference type="EMBL" id="JAIWQS010000005">
    <property type="protein sequence ID" value="KAJ8766558.1"/>
    <property type="molecule type" value="Genomic_DNA"/>
</dbReference>
<keyword evidence="9" id="KW-1185">Reference proteome</keyword>
<dbReference type="PANTHER" id="PTHR31429">
    <property type="entry name" value="WRKY TRANSCRIPTION FACTOR 36-RELATED"/>
    <property type="match status" value="1"/>
</dbReference>
<keyword evidence="4" id="KW-0804">Transcription</keyword>
<dbReference type="InterPro" id="IPR003657">
    <property type="entry name" value="WRKY_dom"/>
</dbReference>
<dbReference type="SMART" id="SM00774">
    <property type="entry name" value="WRKY"/>
    <property type="match status" value="1"/>
</dbReference>
<evidence type="ECO:0000259" key="7">
    <source>
        <dbReference type="PROSITE" id="PS50811"/>
    </source>
</evidence>
<dbReference type="FunFam" id="2.20.25.80:FF:000002">
    <property type="entry name" value="probable WRKY transcription factor 31"/>
    <property type="match status" value="1"/>
</dbReference>
<feature type="region of interest" description="Disordered" evidence="6">
    <location>
        <begin position="238"/>
        <end position="270"/>
    </location>
</feature>
<keyword evidence="2" id="KW-0805">Transcription regulation</keyword>
<reference evidence="8 9" key="1">
    <citation type="submission" date="2021-09" db="EMBL/GenBank/DDBJ databases">
        <title>Genomic insights and catalytic innovation underlie evolution of tropane alkaloids biosynthesis.</title>
        <authorList>
            <person name="Wang Y.-J."/>
            <person name="Tian T."/>
            <person name="Huang J.-P."/>
            <person name="Huang S.-X."/>
        </authorList>
    </citation>
    <scope>NUCLEOTIDE SEQUENCE [LARGE SCALE GENOMIC DNA]</scope>
    <source>
        <strain evidence="8">KIB-2018</strain>
        <tissue evidence="8">Leaf</tissue>
    </source>
</reference>
<feature type="domain" description="WRKY" evidence="7">
    <location>
        <begin position="292"/>
        <end position="358"/>
    </location>
</feature>
<dbReference type="Pfam" id="PF03106">
    <property type="entry name" value="WRKY"/>
    <property type="match status" value="1"/>
</dbReference>
<dbReference type="InterPro" id="IPR044810">
    <property type="entry name" value="WRKY_plant"/>
</dbReference>
<dbReference type="PANTHER" id="PTHR31429:SF81">
    <property type="entry name" value="TRANSCRIPTION FACTOR WRKY FAMILY-RELATED"/>
    <property type="match status" value="1"/>
</dbReference>
<comment type="caution">
    <text evidence="8">The sequence shown here is derived from an EMBL/GenBank/DDBJ whole genome shotgun (WGS) entry which is preliminary data.</text>
</comment>
<evidence type="ECO:0000256" key="2">
    <source>
        <dbReference type="ARBA" id="ARBA00023015"/>
    </source>
</evidence>
<dbReference type="Gene3D" id="2.20.25.80">
    <property type="entry name" value="WRKY domain"/>
    <property type="match status" value="1"/>
</dbReference>
<sequence length="548" mass="59635">MDPSGSDHEHDISTEISDGKRVVSEMDFFANNAHRSDFSTANTVEKESLELPETRLQFNTGLNLLTPHSGAGNSSSIVNDGPFKCIKDHHKRRRDELAVLQAEVDRIYVENQRLRGMLNQVNNNYNSLHMHLVVLLQGQNNNLKPLVMKTESETVNEASEGPRKNHGGGEAVERQFMDPGRSEIGDVDDHSLPTSEEERSLGCCISPTNIVESMDTQNKSLKSSSTVPFDLKQIERDNRRHGRDNEGSKQAFVGCLPPSKVPKFDSSKDVDEQKEETMSMIRKARVQVRARTEASMSSDGCQWRKYGQKLAKGNPCPRAYYRCTMATGCPVRKQVQRCAEDRTILMTTYEGHHNHPLPPAALSMASTTAAAAAMLLSGSTTSSADHGIMSSNTLARTLFSGPSSFATLSASAPFPTVTLDLTHSPSNRPHAHHHQLGHSPNFHHNFTSLSLPHAFGQSQNGQFKVSGLLGSQSHPQIDLSHQLAPIQAQMSPPADTVSAAAASLTSDPNFTAALLAAISSVIGNVGTANNNCKDSPIIRSSTSIDNNT</sequence>
<evidence type="ECO:0000256" key="6">
    <source>
        <dbReference type="SAM" id="MobiDB-lite"/>
    </source>
</evidence>
<dbReference type="GO" id="GO:0003700">
    <property type="term" value="F:DNA-binding transcription factor activity"/>
    <property type="evidence" value="ECO:0007669"/>
    <property type="project" value="InterPro"/>
</dbReference>
<dbReference type="GO" id="GO:0043565">
    <property type="term" value="F:sequence-specific DNA binding"/>
    <property type="evidence" value="ECO:0007669"/>
    <property type="project" value="InterPro"/>
</dbReference>
<dbReference type="GO" id="GO:0005634">
    <property type="term" value="C:nucleus"/>
    <property type="evidence" value="ECO:0007669"/>
    <property type="project" value="UniProtKB-SubCell"/>
</dbReference>
<accession>A0AAV8TIH5</accession>
<evidence type="ECO:0000313" key="9">
    <source>
        <dbReference type="Proteomes" id="UP001159364"/>
    </source>
</evidence>
<keyword evidence="3" id="KW-0238">DNA-binding</keyword>
<evidence type="ECO:0000256" key="4">
    <source>
        <dbReference type="ARBA" id="ARBA00023163"/>
    </source>
</evidence>
<protein>
    <recommendedName>
        <fullName evidence="7">WRKY domain-containing protein</fullName>
    </recommendedName>
</protein>
<dbReference type="InterPro" id="IPR036576">
    <property type="entry name" value="WRKY_dom_sf"/>
</dbReference>
<keyword evidence="5" id="KW-0539">Nucleus</keyword>